<dbReference type="EMBL" id="JAUKUA010000004">
    <property type="protein sequence ID" value="KAK0715576.1"/>
    <property type="molecule type" value="Genomic_DNA"/>
</dbReference>
<dbReference type="InterPro" id="IPR050346">
    <property type="entry name" value="FMO-like"/>
</dbReference>
<dbReference type="InterPro" id="IPR036188">
    <property type="entry name" value="FAD/NAD-bd_sf"/>
</dbReference>
<dbReference type="GO" id="GO:0050660">
    <property type="term" value="F:flavin adenine dinucleotide binding"/>
    <property type="evidence" value="ECO:0007669"/>
    <property type="project" value="InterPro"/>
</dbReference>
<gene>
    <name evidence="6" type="ORF">B0H67DRAFT_601099</name>
</gene>
<dbReference type="Gene3D" id="3.50.50.60">
    <property type="entry name" value="FAD/NAD(P)-binding domain"/>
    <property type="match status" value="1"/>
</dbReference>
<keyword evidence="7" id="KW-1185">Reference proteome</keyword>
<dbReference type="PANTHER" id="PTHR23023">
    <property type="entry name" value="DIMETHYLANILINE MONOOXYGENASE"/>
    <property type="match status" value="1"/>
</dbReference>
<dbReference type="SUPFAM" id="SSF51905">
    <property type="entry name" value="FAD/NAD(P)-binding domain"/>
    <property type="match status" value="1"/>
</dbReference>
<evidence type="ECO:0000313" key="6">
    <source>
        <dbReference type="EMBL" id="KAK0715576.1"/>
    </source>
</evidence>
<dbReference type="FunFam" id="3.50.50.60:FF:000258">
    <property type="entry name" value="Flavin-binding monooxygenase-like protein (AFU_orthologue AFUA_6G01900)"/>
    <property type="match status" value="1"/>
</dbReference>
<evidence type="ECO:0000256" key="2">
    <source>
        <dbReference type="ARBA" id="ARBA00022630"/>
    </source>
</evidence>
<keyword evidence="2" id="KW-0285">Flavoprotein</keyword>
<dbReference type="GO" id="GO:0050661">
    <property type="term" value="F:NADP binding"/>
    <property type="evidence" value="ECO:0007669"/>
    <property type="project" value="InterPro"/>
</dbReference>
<keyword evidence="3" id="KW-0274">FAD</keyword>
<evidence type="ECO:0000256" key="3">
    <source>
        <dbReference type="ARBA" id="ARBA00022827"/>
    </source>
</evidence>
<keyword evidence="5" id="KW-0560">Oxidoreductase</keyword>
<organism evidence="6 7">
    <name type="scientific">Lasiosphaeris hirsuta</name>
    <dbReference type="NCBI Taxonomy" id="260670"/>
    <lineage>
        <taxon>Eukaryota</taxon>
        <taxon>Fungi</taxon>
        <taxon>Dikarya</taxon>
        <taxon>Ascomycota</taxon>
        <taxon>Pezizomycotina</taxon>
        <taxon>Sordariomycetes</taxon>
        <taxon>Sordariomycetidae</taxon>
        <taxon>Sordariales</taxon>
        <taxon>Lasiosphaeriaceae</taxon>
        <taxon>Lasiosphaeris</taxon>
    </lineage>
</organism>
<evidence type="ECO:0000256" key="1">
    <source>
        <dbReference type="ARBA" id="ARBA00009183"/>
    </source>
</evidence>
<dbReference type="Pfam" id="PF00743">
    <property type="entry name" value="FMO-like"/>
    <property type="match status" value="1"/>
</dbReference>
<proteinExistence type="inferred from homology"/>
<dbReference type="AlphaFoldDB" id="A0AA40AGT3"/>
<accession>A0AA40AGT3</accession>
<comment type="similarity">
    <text evidence="1">Belongs to the FMO family.</text>
</comment>
<evidence type="ECO:0000256" key="5">
    <source>
        <dbReference type="ARBA" id="ARBA00023002"/>
    </source>
</evidence>
<comment type="caution">
    <text evidence="6">The sequence shown here is derived from an EMBL/GenBank/DDBJ whole genome shotgun (WGS) entry which is preliminary data.</text>
</comment>
<dbReference type="InterPro" id="IPR000960">
    <property type="entry name" value="Flavin_mOase"/>
</dbReference>
<dbReference type="GO" id="GO:0004499">
    <property type="term" value="F:N,N-dimethylaniline monooxygenase activity"/>
    <property type="evidence" value="ECO:0007669"/>
    <property type="project" value="InterPro"/>
</dbReference>
<dbReference type="Proteomes" id="UP001172102">
    <property type="component" value="Unassembled WGS sequence"/>
</dbReference>
<name>A0AA40AGT3_9PEZI</name>
<sequence length="616" mass="67918">MESLDLVVIGAGVFGLATAKTYHQLNPEKSLVILETSSSLGGVWAKQRLYPGLKTNNMLGTYEYPDFPFDTETFGVKPGEFMPGTVVQDYLTKYAEKFGIVDKIRFQTEVITAEHQSGPEGGWILTVQAGTGRSQISARKLVLATGFTSEPFLPHIEGQEEFGVPFFHGKDFPQHADTVETAKTVTVFGGTKLAWDAVYAHASKGIKVDWVIRESGHGPAWMAPPYVTPLKKWLEKLVHTRMLTWLSPCIWGDADGYTKTRAFYHGTAVGRAITNTFWSILGGDVITLNKYASHPETAKLKPWSEAMFTASSFSILNYPTDIFELVRNGTVRVHIADITHLSPHTAHLSDGTALASDALIAVTGWKHVPPIKFLPEGIDAELGLPHAPAQPGSMEPLFTTGAPLLTEDAVKRADEEILLRFPRLKDQPVQNKNLKPLLATKGFSTTDAINPSTELTPYTLYHFLVPPSARFLQTRDIAFAGFLMNFNTLTIAHAQSVWISAYFNGQLSSAVIPPVGGAEEGAEGVKTVDELRRETLLHARFGKWRYPAGHGSQFPDFVFDALPYVDLLLGDLGLKVHRKAGWVAEATEPYGPEDYKDLVSEFSTKVEHFKRVTDDC</sequence>
<keyword evidence="4" id="KW-0521">NADP</keyword>
<dbReference type="InterPro" id="IPR020946">
    <property type="entry name" value="Flavin_mOase-like"/>
</dbReference>
<protein>
    <submittedName>
        <fullName evidence="6">Uncharacterized protein</fullName>
    </submittedName>
</protein>
<evidence type="ECO:0000313" key="7">
    <source>
        <dbReference type="Proteomes" id="UP001172102"/>
    </source>
</evidence>
<evidence type="ECO:0000256" key="4">
    <source>
        <dbReference type="ARBA" id="ARBA00022857"/>
    </source>
</evidence>
<dbReference type="PRINTS" id="PR00370">
    <property type="entry name" value="FMOXYGENASE"/>
</dbReference>
<reference evidence="6" key="1">
    <citation type="submission" date="2023-06" db="EMBL/GenBank/DDBJ databases">
        <title>Genome-scale phylogeny and comparative genomics of the fungal order Sordariales.</title>
        <authorList>
            <consortium name="Lawrence Berkeley National Laboratory"/>
            <person name="Hensen N."/>
            <person name="Bonometti L."/>
            <person name="Westerberg I."/>
            <person name="Brannstrom I.O."/>
            <person name="Guillou S."/>
            <person name="Cros-Aarteil S."/>
            <person name="Calhoun S."/>
            <person name="Haridas S."/>
            <person name="Kuo A."/>
            <person name="Mondo S."/>
            <person name="Pangilinan J."/>
            <person name="Riley R."/>
            <person name="Labutti K."/>
            <person name="Andreopoulos B."/>
            <person name="Lipzen A."/>
            <person name="Chen C."/>
            <person name="Yanf M."/>
            <person name="Daum C."/>
            <person name="Ng V."/>
            <person name="Clum A."/>
            <person name="Steindorff A."/>
            <person name="Ohm R."/>
            <person name="Martin F."/>
            <person name="Silar P."/>
            <person name="Natvig D."/>
            <person name="Lalanne C."/>
            <person name="Gautier V."/>
            <person name="Ament-Velasquez S.L."/>
            <person name="Kruys A."/>
            <person name="Hutchinson M.I."/>
            <person name="Powell A.J."/>
            <person name="Barry K."/>
            <person name="Miller A.N."/>
            <person name="Grigoriev I.V."/>
            <person name="Debuchy R."/>
            <person name="Gladieux P."/>
            <person name="Thoren M.H."/>
            <person name="Johannesson H."/>
        </authorList>
    </citation>
    <scope>NUCLEOTIDE SEQUENCE</scope>
    <source>
        <strain evidence="6">SMH4607-1</strain>
    </source>
</reference>